<feature type="domain" description="Signal transduction histidine kinase internal region" evidence="2">
    <location>
        <begin position="163"/>
        <end position="239"/>
    </location>
</feature>
<dbReference type="PANTHER" id="PTHR34220:SF7">
    <property type="entry name" value="SENSOR HISTIDINE KINASE YPDA"/>
    <property type="match status" value="1"/>
</dbReference>
<evidence type="ECO:0000256" key="1">
    <source>
        <dbReference type="SAM" id="Phobius"/>
    </source>
</evidence>
<accession>A0A562LZK6</accession>
<dbReference type="GO" id="GO:0000155">
    <property type="term" value="F:phosphorelay sensor kinase activity"/>
    <property type="evidence" value="ECO:0007669"/>
    <property type="project" value="InterPro"/>
</dbReference>
<keyword evidence="1" id="KW-0472">Membrane</keyword>
<protein>
    <submittedName>
        <fullName evidence="3">Histidine kinase</fullName>
    </submittedName>
</protein>
<name>A0A562LZK6_9SPHI</name>
<feature type="transmembrane region" description="Helical" evidence="1">
    <location>
        <begin position="20"/>
        <end position="39"/>
    </location>
</feature>
<dbReference type="Gene3D" id="3.30.565.10">
    <property type="entry name" value="Histidine kinase-like ATPase, C-terminal domain"/>
    <property type="match status" value="1"/>
</dbReference>
<organism evidence="3 4">
    <name type="scientific">Sphingobacterium siyangense</name>
    <dbReference type="NCBI Taxonomy" id="459529"/>
    <lineage>
        <taxon>Bacteria</taxon>
        <taxon>Pseudomonadati</taxon>
        <taxon>Bacteroidota</taxon>
        <taxon>Sphingobacteriia</taxon>
        <taxon>Sphingobacteriales</taxon>
        <taxon>Sphingobacteriaceae</taxon>
        <taxon>Sphingobacterium</taxon>
    </lineage>
</organism>
<dbReference type="InterPro" id="IPR050640">
    <property type="entry name" value="Bact_2-comp_sensor_kinase"/>
</dbReference>
<keyword evidence="3" id="KW-0808">Transferase</keyword>
<proteinExistence type="predicted"/>
<dbReference type="InterPro" id="IPR010559">
    <property type="entry name" value="Sig_transdc_His_kin_internal"/>
</dbReference>
<feature type="transmembrane region" description="Helical" evidence="1">
    <location>
        <begin position="82"/>
        <end position="100"/>
    </location>
</feature>
<keyword evidence="1" id="KW-0812">Transmembrane</keyword>
<dbReference type="AlphaFoldDB" id="A0A562LZK6"/>
<dbReference type="SUPFAM" id="SSF55874">
    <property type="entry name" value="ATPase domain of HSP90 chaperone/DNA topoisomerase II/histidine kinase"/>
    <property type="match status" value="1"/>
</dbReference>
<sequence length="361" mass="42877">MKENDMHWFIRFLILRKYRIYRHTIILLYILLMIFVFGGKIELNNILVYHRLMWMMYILTMIYFNMYVLIPKLLFQRKYITYFFSLPIVTFISYLIVRAFRNEYFKGLYIIPNYKVETPFSEVFIIGNLLLLLIFTSSAIKIFQKWAIDSYQMHEMKQNTIKAELKALKDQINPHFLFNMLNNINTLILSNPQKAISVVMKLSGFLRHLLYENNDQTVLLEKEIQFTQDFLDLEKLRRDDFNSNVLVSNDSIPLDKIRIPPNLFIIFIENAAKYSLDSDNLSEIMVKIEVEKGTLCFKCYNTTPNKQENNNPQGGLGLTNIKNRLQLLYGDNYQLEIISKPGFYTVIMKVPLNINQRTQLK</sequence>
<dbReference type="InterPro" id="IPR036890">
    <property type="entry name" value="HATPase_C_sf"/>
</dbReference>
<keyword evidence="1" id="KW-1133">Transmembrane helix</keyword>
<dbReference type="EMBL" id="VLKR01000059">
    <property type="protein sequence ID" value="TWI13076.1"/>
    <property type="molecule type" value="Genomic_DNA"/>
</dbReference>
<gene>
    <name evidence="3" type="ORF">IQ31_05514</name>
</gene>
<dbReference type="GO" id="GO:0016020">
    <property type="term" value="C:membrane"/>
    <property type="evidence" value="ECO:0007669"/>
    <property type="project" value="InterPro"/>
</dbReference>
<evidence type="ECO:0000259" key="2">
    <source>
        <dbReference type="Pfam" id="PF06580"/>
    </source>
</evidence>
<dbReference type="PANTHER" id="PTHR34220">
    <property type="entry name" value="SENSOR HISTIDINE KINASE YPDA"/>
    <property type="match status" value="1"/>
</dbReference>
<feature type="transmembrane region" description="Helical" evidence="1">
    <location>
        <begin position="51"/>
        <end position="70"/>
    </location>
</feature>
<feature type="transmembrane region" description="Helical" evidence="1">
    <location>
        <begin position="120"/>
        <end position="143"/>
    </location>
</feature>
<dbReference type="Proteomes" id="UP000315908">
    <property type="component" value="Unassembled WGS sequence"/>
</dbReference>
<dbReference type="Pfam" id="PF06580">
    <property type="entry name" value="His_kinase"/>
    <property type="match status" value="1"/>
</dbReference>
<comment type="caution">
    <text evidence="3">The sequence shown here is derived from an EMBL/GenBank/DDBJ whole genome shotgun (WGS) entry which is preliminary data.</text>
</comment>
<reference evidence="3 4" key="1">
    <citation type="journal article" date="2015" name="Stand. Genomic Sci.">
        <title>Genomic Encyclopedia of Bacterial and Archaeal Type Strains, Phase III: the genomes of soil and plant-associated and newly described type strains.</title>
        <authorList>
            <person name="Whitman W.B."/>
            <person name="Woyke T."/>
            <person name="Klenk H.P."/>
            <person name="Zhou Y."/>
            <person name="Lilburn T.G."/>
            <person name="Beck B.J."/>
            <person name="De Vos P."/>
            <person name="Vandamme P."/>
            <person name="Eisen J.A."/>
            <person name="Garrity G."/>
            <person name="Hugenholtz P."/>
            <person name="Kyrpides N.C."/>
        </authorList>
    </citation>
    <scope>NUCLEOTIDE SEQUENCE [LARGE SCALE GENOMIC DNA]</scope>
    <source>
        <strain evidence="3 4">CGMCC 1.6855</strain>
    </source>
</reference>
<evidence type="ECO:0000313" key="3">
    <source>
        <dbReference type="EMBL" id="TWI13076.1"/>
    </source>
</evidence>
<keyword evidence="3" id="KW-0418">Kinase</keyword>
<evidence type="ECO:0000313" key="4">
    <source>
        <dbReference type="Proteomes" id="UP000315908"/>
    </source>
</evidence>